<dbReference type="Pfam" id="PF09836">
    <property type="entry name" value="DUF2063"/>
    <property type="match status" value="1"/>
</dbReference>
<reference evidence="2 3" key="1">
    <citation type="submission" date="2018-01" db="EMBL/GenBank/DDBJ databases">
        <title>Denitrification phenotypes of diverse strains of Pseudomonas stutzeri.</title>
        <authorList>
            <person name="Milligan D.A."/>
            <person name="Bergaust L."/>
            <person name="Bakken L.R."/>
            <person name="Frostegard A."/>
        </authorList>
    </citation>
    <scope>NUCLEOTIDE SEQUENCE [LARGE SCALE GENOMIC DNA]</scope>
    <source>
        <strain evidence="2 3">24a75</strain>
    </source>
</reference>
<evidence type="ECO:0000313" key="3">
    <source>
        <dbReference type="Proteomes" id="UP000236023"/>
    </source>
</evidence>
<comment type="caution">
    <text evidence="2">The sequence shown here is derived from an EMBL/GenBank/DDBJ whole genome shotgun (WGS) entry which is preliminary data.</text>
</comment>
<dbReference type="AlphaFoldDB" id="A0A2N8T9U8"/>
<proteinExistence type="predicted"/>
<feature type="domain" description="Putative DNA-binding" evidence="1">
    <location>
        <begin position="8"/>
        <end position="96"/>
    </location>
</feature>
<organism evidence="2 3">
    <name type="scientific">Stutzerimonas stutzeri</name>
    <name type="common">Pseudomonas stutzeri</name>
    <dbReference type="NCBI Taxonomy" id="316"/>
    <lineage>
        <taxon>Bacteria</taxon>
        <taxon>Pseudomonadati</taxon>
        <taxon>Pseudomonadota</taxon>
        <taxon>Gammaproteobacteria</taxon>
        <taxon>Pseudomonadales</taxon>
        <taxon>Pseudomonadaceae</taxon>
        <taxon>Stutzerimonas</taxon>
    </lineage>
</organism>
<protein>
    <submittedName>
        <fullName evidence="2">DUF2063 domain-containing protein</fullName>
    </submittedName>
</protein>
<gene>
    <name evidence="2" type="ORF">CXK94_02660</name>
</gene>
<sequence>MNGSLAAFQDAFVAALYDSPDAAPDALAGLQAQPGFAVYRNSLIKGCVEALRANFPTVERLVGGEWFAAAAALHARQAPPVSGSLLEYGATFPAFLQAFEPARDLPYLGGVAQLDRLWLEVFGAAQQPVLAVTTLASQSPATLARQVLRPRAAVRWQWFAELPVYSIWSCNREAREVPDTLRWQGEGVLLSRHAGAIGWQPLERAGCAFLDACASGLDLEQASAAALAIDPELDFTDLLGRLLAAGAFAAVVAPAQPA</sequence>
<dbReference type="RefSeq" id="WP_037045058.1">
    <property type="nucleotide sequence ID" value="NZ_JAMOHU010000067.1"/>
</dbReference>
<dbReference type="EMBL" id="POUT01000001">
    <property type="protein sequence ID" value="PNG11499.1"/>
    <property type="molecule type" value="Genomic_DNA"/>
</dbReference>
<dbReference type="InterPro" id="IPR018640">
    <property type="entry name" value="DUF2063"/>
</dbReference>
<evidence type="ECO:0000313" key="2">
    <source>
        <dbReference type="EMBL" id="PNG11499.1"/>
    </source>
</evidence>
<accession>A0A2N8T9U8</accession>
<dbReference type="Proteomes" id="UP000236023">
    <property type="component" value="Unassembled WGS sequence"/>
</dbReference>
<name>A0A2N8T9U8_STUST</name>
<evidence type="ECO:0000259" key="1">
    <source>
        <dbReference type="Pfam" id="PF09836"/>
    </source>
</evidence>